<dbReference type="PROSITE" id="PS00198">
    <property type="entry name" value="4FE4S_FER_1"/>
    <property type="match status" value="1"/>
</dbReference>
<dbReference type="GO" id="GO:0071949">
    <property type="term" value="F:FAD binding"/>
    <property type="evidence" value="ECO:0007669"/>
    <property type="project" value="InterPro"/>
</dbReference>
<feature type="compositionally biased region" description="Low complexity" evidence="8">
    <location>
        <begin position="1"/>
        <end position="18"/>
    </location>
</feature>
<dbReference type="GO" id="GO:0051536">
    <property type="term" value="F:iron-sulfur cluster binding"/>
    <property type="evidence" value="ECO:0007669"/>
    <property type="project" value="UniProtKB-KW"/>
</dbReference>
<evidence type="ECO:0000313" key="12">
    <source>
        <dbReference type="Proteomes" id="UP000006746"/>
    </source>
</evidence>
<dbReference type="InterPro" id="IPR016164">
    <property type="entry name" value="FAD-linked_Oxase-like_C"/>
</dbReference>
<evidence type="ECO:0000256" key="8">
    <source>
        <dbReference type="SAM" id="MobiDB-lite"/>
    </source>
</evidence>
<keyword evidence="3" id="KW-0479">Metal-binding</keyword>
<evidence type="ECO:0000313" key="11">
    <source>
        <dbReference type="EMBL" id="EKE78125.1"/>
    </source>
</evidence>
<dbReference type="InterPro" id="IPR016166">
    <property type="entry name" value="FAD-bd_PCMH"/>
</dbReference>
<evidence type="ECO:0000256" key="5">
    <source>
        <dbReference type="ARBA" id="ARBA00023002"/>
    </source>
</evidence>
<dbReference type="InterPro" id="IPR006094">
    <property type="entry name" value="Oxid_FAD_bind_N"/>
</dbReference>
<gene>
    <name evidence="11" type="ORF">P24_03830</name>
</gene>
<accession>K2KL53</accession>
<dbReference type="Pfam" id="PF01565">
    <property type="entry name" value="FAD_binding_4"/>
    <property type="match status" value="1"/>
</dbReference>
<dbReference type="PATRIC" id="fig|1207063.3.peg.775"/>
<dbReference type="Gene3D" id="3.30.70.2740">
    <property type="match status" value="1"/>
</dbReference>
<keyword evidence="4" id="KW-0274">FAD</keyword>
<feature type="region of interest" description="Disordered" evidence="8">
    <location>
        <begin position="1"/>
        <end position="23"/>
    </location>
</feature>
<evidence type="ECO:0000256" key="2">
    <source>
        <dbReference type="ARBA" id="ARBA00022630"/>
    </source>
</evidence>
<dbReference type="GO" id="GO:0046872">
    <property type="term" value="F:metal ion binding"/>
    <property type="evidence" value="ECO:0007669"/>
    <property type="project" value="UniProtKB-KW"/>
</dbReference>
<keyword evidence="6" id="KW-0408">Iron</keyword>
<dbReference type="eggNOG" id="COG0247">
    <property type="taxonomic scope" value="Bacteria"/>
</dbReference>
<organism evidence="11 12">
    <name type="scientific">Oceanibaculum indicum P24</name>
    <dbReference type="NCBI Taxonomy" id="1207063"/>
    <lineage>
        <taxon>Bacteria</taxon>
        <taxon>Pseudomonadati</taxon>
        <taxon>Pseudomonadota</taxon>
        <taxon>Alphaproteobacteria</taxon>
        <taxon>Rhodospirillales</taxon>
        <taxon>Oceanibaculaceae</taxon>
        <taxon>Oceanibaculum</taxon>
    </lineage>
</organism>
<dbReference type="EMBL" id="AMRL01000003">
    <property type="protein sequence ID" value="EKE78125.1"/>
    <property type="molecule type" value="Genomic_DNA"/>
</dbReference>
<evidence type="ECO:0000256" key="7">
    <source>
        <dbReference type="ARBA" id="ARBA00023014"/>
    </source>
</evidence>
<dbReference type="SUPFAM" id="SSF46548">
    <property type="entry name" value="alpha-helical ferredoxin"/>
    <property type="match status" value="1"/>
</dbReference>
<dbReference type="eggNOG" id="COG0277">
    <property type="taxonomic scope" value="Bacteria"/>
</dbReference>
<dbReference type="Gene3D" id="3.30.465.10">
    <property type="match status" value="1"/>
</dbReference>
<dbReference type="InterPro" id="IPR004113">
    <property type="entry name" value="FAD-bd_oxidored_4_C"/>
</dbReference>
<dbReference type="Pfam" id="PF13183">
    <property type="entry name" value="Fer4_8"/>
    <property type="match status" value="1"/>
</dbReference>
<dbReference type="PANTHER" id="PTHR11748">
    <property type="entry name" value="D-LACTATE DEHYDROGENASE"/>
    <property type="match status" value="1"/>
</dbReference>
<evidence type="ECO:0000256" key="4">
    <source>
        <dbReference type="ARBA" id="ARBA00022827"/>
    </source>
</evidence>
<evidence type="ECO:0000256" key="1">
    <source>
        <dbReference type="ARBA" id="ARBA00001974"/>
    </source>
</evidence>
<proteinExistence type="predicted"/>
<sequence length="985" mass="107647">MSAIQPAAKPASKTAASSRKARIAPGDSGLAARLRREVEGDVLFDGFSRGRYSTDASIYQIEPLGVVVPRSEADVLRALDIAREEGVPVLPRGGGTSQCGQTVNEALVIDHSRFLNDVISVNPEERTAWVHPGITLDRLNKQLKGTGLFFPVDISTGSRATIGGMAGNNSCGSRSLRYGNMVHNVRAIEAVLADGTQALFGPIPGNLDGLEGNPRYLEIVQKMRALGLREADEIKARIPDILRKIGGYNIETIRPEGHNMASLLVGSEGTLGWFQRIQLDLQPIPPHKALGVCHFPTFRKAMEATQHIVKLGPTAVELVDRTMIDLARDIPAFRETVDKFVVGEPDALLLVEFAGEDRDEQLRGLARLVELMGDLGFPGAVVEAADPKFQSEIWEIRKQGLNIMMSMKGDGKPVSFIEDCAVPLEDLADYTERLTDIFTKYGTKGTWYAHASVGTLHVRPILNMKTEEGAKNMRAIAEEAFAMVREYKGCHSGEHGDGIVRSEFHEPMYGSRIVRAFEEVKDEFDSDGMMNPGKIVRAPKMDDRNLFRFKPGYAIQPLETALDWSEWGGISGAVEMCNNNGACRKADPGVMCPSFRATGEEKDVTRGRANSLRLALSGQLGPDALLSDEMYQTMDLCVGCKGCKRECPTGVDMAKMKIEFLHHYRQKHGLRLKDRLVAFLPRYAGIAAKLAPLMNLRDRIPGLPFLTEKLLGLSAKRSLPQWRSDAFRAPGLSTGPADGTAVVLFVDTFNRYFDVENARAAVRVLTSAGYRVHFAAPPEDRPLCCGRTFLAAGLVDEAKAESRRMLDALKPYIEAGVPVLGLEPSCLFTLRDEFRSMHPGAESDALAERAMLLEEFLAAEARAGRLKLELKPITASKALLHGHCHQKAFAAMPAVQQVLKLVPGLTVETIDSSCCGMAGAFGYEAEHYEVSMKMAEASLLPAIRKAEPGVILVADGTSCRHQIHDGASREAVHVVRVLEMALATE</sequence>
<dbReference type="SUPFAM" id="SSF56176">
    <property type="entry name" value="FAD-binding/transporter-associated domain-like"/>
    <property type="match status" value="1"/>
</dbReference>
<keyword evidence="12" id="KW-1185">Reference proteome</keyword>
<comment type="cofactor">
    <cofactor evidence="1">
        <name>FAD</name>
        <dbReference type="ChEBI" id="CHEBI:57692"/>
    </cofactor>
</comment>
<dbReference type="InterPro" id="IPR017896">
    <property type="entry name" value="4Fe4S_Fe-S-bd"/>
</dbReference>
<feature type="domain" description="4Fe-4S ferredoxin-type" evidence="9">
    <location>
        <begin position="628"/>
        <end position="657"/>
    </location>
</feature>
<feature type="domain" description="FAD-binding PCMH-type" evidence="10">
    <location>
        <begin position="59"/>
        <end position="284"/>
    </location>
</feature>
<dbReference type="STRING" id="1207063.P24_03830"/>
<keyword evidence="7" id="KW-0411">Iron-sulfur</keyword>
<dbReference type="InterPro" id="IPR004017">
    <property type="entry name" value="Cys_rich_dom"/>
</dbReference>
<dbReference type="InterPro" id="IPR036318">
    <property type="entry name" value="FAD-bd_PCMH-like_sf"/>
</dbReference>
<dbReference type="SUPFAM" id="SSF55103">
    <property type="entry name" value="FAD-linked oxidases, C-terminal domain"/>
    <property type="match status" value="1"/>
</dbReference>
<protein>
    <submittedName>
        <fullName evidence="11">Uncharacterized protein</fullName>
    </submittedName>
</protein>
<evidence type="ECO:0000256" key="6">
    <source>
        <dbReference type="ARBA" id="ARBA00023004"/>
    </source>
</evidence>
<dbReference type="GO" id="GO:1903457">
    <property type="term" value="P:lactate catabolic process"/>
    <property type="evidence" value="ECO:0007669"/>
    <property type="project" value="TreeGrafter"/>
</dbReference>
<dbReference type="GO" id="GO:0004458">
    <property type="term" value="F:D-lactate dehydrogenase (cytochrome) activity"/>
    <property type="evidence" value="ECO:0007669"/>
    <property type="project" value="TreeGrafter"/>
</dbReference>
<dbReference type="RefSeq" id="WP_008943382.1">
    <property type="nucleotide sequence ID" value="NZ_AMRL01000003.1"/>
</dbReference>
<evidence type="ECO:0000256" key="3">
    <source>
        <dbReference type="ARBA" id="ARBA00022723"/>
    </source>
</evidence>
<dbReference type="PROSITE" id="PS51387">
    <property type="entry name" value="FAD_PCMH"/>
    <property type="match status" value="1"/>
</dbReference>
<reference evidence="11 12" key="1">
    <citation type="journal article" date="2012" name="J. Bacteriol.">
        <title>Genome Sequence of Oceanibaculum indicum Type Strain P24.</title>
        <authorList>
            <person name="Lai Q."/>
            <person name="Shao Z."/>
        </authorList>
    </citation>
    <scope>NUCLEOTIDE SEQUENCE [LARGE SCALE GENOMIC DNA]</scope>
    <source>
        <strain evidence="11 12">P24</strain>
    </source>
</reference>
<comment type="caution">
    <text evidence="11">The sequence shown here is derived from an EMBL/GenBank/DDBJ whole genome shotgun (WGS) entry which is preliminary data.</text>
</comment>
<dbReference type="PANTHER" id="PTHR11748:SF119">
    <property type="entry name" value="D-2-HYDROXYGLUTARATE DEHYDROGENASE"/>
    <property type="match status" value="1"/>
</dbReference>
<evidence type="ECO:0000259" key="10">
    <source>
        <dbReference type="PROSITE" id="PS51387"/>
    </source>
</evidence>
<dbReference type="PROSITE" id="PS51379">
    <property type="entry name" value="4FE4S_FER_2"/>
    <property type="match status" value="1"/>
</dbReference>
<dbReference type="InterPro" id="IPR016169">
    <property type="entry name" value="FAD-bd_PCMH_sub2"/>
</dbReference>
<name>K2KL53_9PROT</name>
<dbReference type="Pfam" id="PF02913">
    <property type="entry name" value="FAD-oxidase_C"/>
    <property type="match status" value="1"/>
</dbReference>
<keyword evidence="5" id="KW-0560">Oxidoreductase</keyword>
<dbReference type="InterPro" id="IPR017900">
    <property type="entry name" value="4Fe4S_Fe_S_CS"/>
</dbReference>
<dbReference type="Proteomes" id="UP000006746">
    <property type="component" value="Unassembled WGS sequence"/>
</dbReference>
<dbReference type="AlphaFoldDB" id="K2KL53"/>
<evidence type="ECO:0000259" key="9">
    <source>
        <dbReference type="PROSITE" id="PS51379"/>
    </source>
</evidence>
<keyword evidence="2" id="KW-0285">Flavoprotein</keyword>
<dbReference type="Pfam" id="PF02754">
    <property type="entry name" value="CCG"/>
    <property type="match status" value="1"/>
</dbReference>
<dbReference type="GO" id="GO:0008720">
    <property type="term" value="F:D-lactate dehydrogenase (NAD+) activity"/>
    <property type="evidence" value="ECO:0007669"/>
    <property type="project" value="TreeGrafter"/>
</dbReference>